<dbReference type="EC" id="4.6.1.1" evidence="5"/>
<dbReference type="InterPro" id="IPR041664">
    <property type="entry name" value="AAA_16"/>
</dbReference>
<dbReference type="EMBL" id="BDSP01000257">
    <property type="protein sequence ID" value="GAX27473.1"/>
    <property type="molecule type" value="Genomic_DNA"/>
</dbReference>
<name>A0A1Z5KMC0_FISSO</name>
<dbReference type="Proteomes" id="UP000198406">
    <property type="component" value="Unassembled WGS sequence"/>
</dbReference>
<evidence type="ECO:0000256" key="2">
    <source>
        <dbReference type="ARBA" id="ARBA00022840"/>
    </source>
</evidence>
<feature type="domain" description="Guanylate cyclase" evidence="4">
    <location>
        <begin position="699"/>
        <end position="832"/>
    </location>
</feature>
<keyword evidence="1" id="KW-0547">Nucleotide-binding</keyword>
<proteinExistence type="predicted"/>
<comment type="caution">
    <text evidence="5">The sequence shown here is derived from an EMBL/GenBank/DDBJ whole genome shotgun (WGS) entry which is preliminary data.</text>
</comment>
<feature type="compositionally biased region" description="Low complexity" evidence="3">
    <location>
        <begin position="66"/>
        <end position="76"/>
    </location>
</feature>
<keyword evidence="5" id="KW-0456">Lyase</keyword>
<dbReference type="PANTHER" id="PTHR16305:SF28">
    <property type="entry name" value="GUANYLATE CYCLASE DOMAIN-CONTAINING PROTEIN"/>
    <property type="match status" value="1"/>
</dbReference>
<gene>
    <name evidence="5" type="ORF">FisN_23Hh062</name>
</gene>
<dbReference type="CDD" id="cd07302">
    <property type="entry name" value="CHD"/>
    <property type="match status" value="2"/>
</dbReference>
<dbReference type="GO" id="GO:0004016">
    <property type="term" value="F:adenylate cyclase activity"/>
    <property type="evidence" value="ECO:0007669"/>
    <property type="project" value="UniProtKB-EC"/>
</dbReference>
<dbReference type="GO" id="GO:0035556">
    <property type="term" value="P:intracellular signal transduction"/>
    <property type="evidence" value="ECO:0007669"/>
    <property type="project" value="InterPro"/>
</dbReference>
<evidence type="ECO:0000313" key="6">
    <source>
        <dbReference type="Proteomes" id="UP000198406"/>
    </source>
</evidence>
<feature type="region of interest" description="Disordered" evidence="3">
    <location>
        <begin position="176"/>
        <end position="200"/>
    </location>
</feature>
<dbReference type="GO" id="GO:0005737">
    <property type="term" value="C:cytoplasm"/>
    <property type="evidence" value="ECO:0007669"/>
    <property type="project" value="TreeGrafter"/>
</dbReference>
<dbReference type="GO" id="GO:0009190">
    <property type="term" value="P:cyclic nucleotide biosynthetic process"/>
    <property type="evidence" value="ECO:0007669"/>
    <property type="project" value="InterPro"/>
</dbReference>
<keyword evidence="6" id="KW-1185">Reference proteome</keyword>
<dbReference type="InterPro" id="IPR027417">
    <property type="entry name" value="P-loop_NTPase"/>
</dbReference>
<evidence type="ECO:0000256" key="3">
    <source>
        <dbReference type="SAM" id="MobiDB-lite"/>
    </source>
</evidence>
<dbReference type="PROSITE" id="PS50125">
    <property type="entry name" value="GUANYLATE_CYCLASE_2"/>
    <property type="match status" value="2"/>
</dbReference>
<dbReference type="SUPFAM" id="SSF52540">
    <property type="entry name" value="P-loop containing nucleoside triphosphate hydrolases"/>
    <property type="match status" value="1"/>
</dbReference>
<dbReference type="Gene3D" id="3.30.70.1230">
    <property type="entry name" value="Nucleotide cyclase"/>
    <property type="match status" value="2"/>
</dbReference>
<accession>A0A1Z5KMC0</accession>
<feature type="region of interest" description="Disordered" evidence="3">
    <location>
        <begin position="338"/>
        <end position="369"/>
    </location>
</feature>
<evidence type="ECO:0000259" key="4">
    <source>
        <dbReference type="PROSITE" id="PS50125"/>
    </source>
</evidence>
<dbReference type="OrthoDB" id="195026at2759"/>
<feature type="region of interest" description="Disordered" evidence="3">
    <location>
        <begin position="1"/>
        <end position="25"/>
    </location>
</feature>
<dbReference type="SUPFAM" id="SSF55073">
    <property type="entry name" value="Nucleotide cyclase"/>
    <property type="match status" value="2"/>
</dbReference>
<dbReference type="InterPro" id="IPR029787">
    <property type="entry name" value="Nucleotide_cyclase"/>
</dbReference>
<protein>
    <submittedName>
        <fullName evidence="5">Adenylate cyclase 10</fullName>
        <ecNumber evidence="5">4.6.1.1</ecNumber>
    </submittedName>
</protein>
<feature type="region of interest" description="Disordered" evidence="3">
    <location>
        <begin position="49"/>
        <end position="83"/>
    </location>
</feature>
<sequence length="1756" mass="193998">MYVSDGSESNGDNDVSASSDEDSECYLLEHERDDERMRASTTAAYTVGLQADSVNVARRDDKTHRSSGASYATSSSEGDSSDFCDDSEYDELLDNLPISLARRNTNQLHSGTLFGMNLLSGNTNVGAENTKKDAVHLQPKTKDEFTTNLSDHLEKTNEQKAHDAEIGSSIMISQEDLDESVSSSYSDASDSEDDSEDSMSEYDALMETIPTNTAATAMSSLQLQRTTQAPKQSAMPMPLSEGLDLTMLMNLRSELEKVGHMIVEKKEGEKFLRRAHILASINMLAAYIPACVVDHLSQEIREAIAKEANRVESYNMSIGSCTDSSLLPSEQIETSRRFRTVRDIGPLRQDSKKDEDDDEDDNTQGRSSGLKLNLRSHLVNKSGSSGGSSSRSLDRFLEKAGERRMSLSYHESRPVAVADEKIDVLPAAAQFEGAVMFVDVSGFTKLATVLDPESLSKVINSYFQMIVNKVHEYDGDVQKFAGDALFAEWRVTEKRGLHQCVGESAACAASMVKSCANFPVLGLISAVEAVNAAVTSLNIHVGLGVGRMTGVHVGNNIYRREYLYIGQSIFQATEACNKASLGQAMASQPFIDILQCISPQAMAMDERICLVATPEGSLYDLSEYSRTVLVRNARSRGITDKVEGLQEEALMEYRRLMSLYVHPVVVANDIAVSDGSIAAKATVDTKERHMEEAEMRSVYVMFINLIIPSHLASLSGDLNNDAELIHLLNDTMNLVSSKLEQYSGHLRQFIVDDKGFVMIASFGLRGSTFPNMVSERALPATFLVYQSLKMELGLEVRIGATFGDVYCGAIGGDKRHEYAMLGPSVNLAARLSHSTDNSGILVDNSVRQLASQAFGFNALPSINAKGYSEPVPIFEPYRRTERRWGAPEPQFVGHIASIERLCHTCNDMAASLPIASKIGLVTGESGMGKSTFLVHCIDQIRNNMDSYGADVIIAQHVALDSEILIPLSGFCPIFLRILATYSDQKDEQIIGSVSAITSSRVKSAINKIGLELGAPSHVITASTRLLLNPAGGLEYNGPSKKALASFMTHAFLRCTESYKLVVIAIDDIHFVDELSWNILKRIFEHSRNTILLGSSPQDKSALKISPAFREAIDSVYTGEGRFIEISLSPLDENDIRIMIMNKLELQESELTPELLTEVVSQSGGIPYFANKIISSIKERKASGHNCLQEEKSLSEIIIHRIDTFDLNVRSILNIGAVLGESFTLGEVVAVQMEAKDAKEEDVRKQATESLKTAVREGILYHGKGGTKTAAYIPEVDPQDDSATFSFFQSVWRTVLLGLMLTSRKKDVHRKTASALEDRVSEGSFSKDWLKLFEHWKASGSTAMSTKTALSIGKMLVDSPMLEDSVRIYKETLEMFGWEHDGRAGLSPEILELLPEPDISQIVRLSVALGEALDQSSKHRESTSTFEKAVQIMQDAKSASKIKDRSIIFPAYVRLTDAINKGHIQQDVYCRYEQSLLTGFINETRVHGRLIHHIQALYLQMILYSRQGRNDKAIAVQSVIKNIYKPVIHTKGLRTCYGMDSGAVSFSLCSYLQMEQGNRREALRLCRHVLKTLIPKIESDREQSFALVYPLLFVLKDSGFGSQAKQVFEKVILFPFHGWEASGLFGIIEPIFEPLLMLLTLSTKEDIRQETIQEILEFVGKRSNILNSEQMNLHLGRLGRCGDSICAELCLQLALRLPITSEARKSALTYARLVVSTAITFNRKHRLKFALANVQAIREQIKAVSGGNDQEHARLAF</sequence>
<feature type="compositionally biased region" description="Polar residues" evidence="3">
    <location>
        <begin position="1"/>
        <end position="18"/>
    </location>
</feature>
<reference evidence="5 6" key="1">
    <citation type="journal article" date="2015" name="Plant Cell">
        <title>Oil accumulation by the oleaginous diatom Fistulifera solaris as revealed by the genome and transcriptome.</title>
        <authorList>
            <person name="Tanaka T."/>
            <person name="Maeda Y."/>
            <person name="Veluchamy A."/>
            <person name="Tanaka M."/>
            <person name="Abida H."/>
            <person name="Marechal E."/>
            <person name="Bowler C."/>
            <person name="Muto M."/>
            <person name="Sunaga Y."/>
            <person name="Tanaka M."/>
            <person name="Yoshino T."/>
            <person name="Taniguchi T."/>
            <person name="Fukuda Y."/>
            <person name="Nemoto M."/>
            <person name="Matsumoto M."/>
            <person name="Wong P.S."/>
            <person name="Aburatani S."/>
            <person name="Fujibuchi W."/>
        </authorList>
    </citation>
    <scope>NUCLEOTIDE SEQUENCE [LARGE SCALE GENOMIC DNA]</scope>
    <source>
        <strain evidence="5 6">JPCC DA0580</strain>
    </source>
</reference>
<dbReference type="GO" id="GO:0005524">
    <property type="term" value="F:ATP binding"/>
    <property type="evidence" value="ECO:0007669"/>
    <property type="project" value="UniProtKB-KW"/>
</dbReference>
<dbReference type="PANTHER" id="PTHR16305">
    <property type="entry name" value="TESTICULAR SOLUBLE ADENYLYL CYCLASE"/>
    <property type="match status" value="1"/>
</dbReference>
<feature type="domain" description="Guanylate cyclase" evidence="4">
    <location>
        <begin position="434"/>
        <end position="576"/>
    </location>
</feature>
<dbReference type="InParanoid" id="A0A1Z5KMC0"/>
<organism evidence="5 6">
    <name type="scientific">Fistulifera solaris</name>
    <name type="common">Oleaginous diatom</name>
    <dbReference type="NCBI Taxonomy" id="1519565"/>
    <lineage>
        <taxon>Eukaryota</taxon>
        <taxon>Sar</taxon>
        <taxon>Stramenopiles</taxon>
        <taxon>Ochrophyta</taxon>
        <taxon>Bacillariophyta</taxon>
        <taxon>Bacillariophyceae</taxon>
        <taxon>Bacillariophycidae</taxon>
        <taxon>Naviculales</taxon>
        <taxon>Naviculaceae</taxon>
        <taxon>Fistulifera</taxon>
    </lineage>
</organism>
<dbReference type="Pfam" id="PF00211">
    <property type="entry name" value="Guanylate_cyc"/>
    <property type="match status" value="2"/>
</dbReference>
<keyword evidence="2" id="KW-0067">ATP-binding</keyword>
<dbReference type="Pfam" id="PF13191">
    <property type="entry name" value="AAA_16"/>
    <property type="match status" value="1"/>
</dbReference>
<evidence type="ECO:0000256" key="1">
    <source>
        <dbReference type="ARBA" id="ARBA00022741"/>
    </source>
</evidence>
<feature type="compositionally biased region" description="Acidic residues" evidence="3">
    <location>
        <begin position="189"/>
        <end position="200"/>
    </location>
</feature>
<evidence type="ECO:0000313" key="5">
    <source>
        <dbReference type="EMBL" id="GAX27473.1"/>
    </source>
</evidence>
<dbReference type="InterPro" id="IPR001054">
    <property type="entry name" value="A/G_cyclase"/>
</dbReference>